<comment type="caution">
    <text evidence="2">The sequence shown here is derived from an EMBL/GenBank/DDBJ whole genome shotgun (WGS) entry which is preliminary data.</text>
</comment>
<evidence type="ECO:0000313" key="2">
    <source>
        <dbReference type="EMBL" id="TDZ18815.1"/>
    </source>
</evidence>
<dbReference type="OrthoDB" id="5429634at2759"/>
<dbReference type="Proteomes" id="UP000014480">
    <property type="component" value="Unassembled WGS sequence"/>
</dbReference>
<keyword evidence="3" id="KW-1185">Reference proteome</keyword>
<dbReference type="PANTHER" id="PTHR35395:SF1">
    <property type="entry name" value="DUF6536 DOMAIN-CONTAINING PROTEIN"/>
    <property type="match status" value="1"/>
</dbReference>
<feature type="transmembrane region" description="Helical" evidence="1">
    <location>
        <begin position="409"/>
        <end position="429"/>
    </location>
</feature>
<reference evidence="3" key="2">
    <citation type="journal article" date="2019" name="Mol. Plant Microbe Interact.">
        <title>Genome sequence resources for four phytopathogenic fungi from the Colletotrichum orbiculare species complex.</title>
        <authorList>
            <person name="Gan P."/>
            <person name="Tsushima A."/>
            <person name="Narusaka M."/>
            <person name="Narusaka Y."/>
            <person name="Takano Y."/>
            <person name="Kubo Y."/>
            <person name="Shirasu K."/>
        </authorList>
    </citation>
    <scope>GENOME REANNOTATION</scope>
    <source>
        <strain evidence="3">104-T / ATCC 96160 / CBS 514.97 / LARS 414 / MAFF 240422</strain>
    </source>
</reference>
<proteinExistence type="predicted"/>
<protein>
    <submittedName>
        <fullName evidence="2">Uncharacterized protein</fullName>
    </submittedName>
</protein>
<keyword evidence="1" id="KW-1133">Transmembrane helix</keyword>
<feature type="transmembrane region" description="Helical" evidence="1">
    <location>
        <begin position="367"/>
        <end position="389"/>
    </location>
</feature>
<name>A0A484FME2_COLOR</name>
<feature type="transmembrane region" description="Helical" evidence="1">
    <location>
        <begin position="264"/>
        <end position="284"/>
    </location>
</feature>
<gene>
    <name evidence="2" type="ORF">Cob_v008171</name>
</gene>
<reference evidence="3" key="1">
    <citation type="journal article" date="2013" name="New Phytol.">
        <title>Comparative genomic and transcriptomic analyses reveal the hemibiotrophic stage shift of Colletotrichum fungi.</title>
        <authorList>
            <person name="Gan P."/>
            <person name="Ikeda K."/>
            <person name="Irieda H."/>
            <person name="Narusaka M."/>
            <person name="O'Connell R.J."/>
            <person name="Narusaka Y."/>
            <person name="Takano Y."/>
            <person name="Kubo Y."/>
            <person name="Shirasu K."/>
        </authorList>
    </citation>
    <scope>NUCLEOTIDE SEQUENCE [LARGE SCALE GENOMIC DNA]</scope>
    <source>
        <strain evidence="3">104-T / ATCC 96160 / CBS 514.97 / LARS 414 / MAFF 240422</strain>
    </source>
</reference>
<keyword evidence="1" id="KW-0472">Membrane</keyword>
<evidence type="ECO:0000256" key="1">
    <source>
        <dbReference type="SAM" id="Phobius"/>
    </source>
</evidence>
<dbReference type="STRING" id="1213857.A0A484FME2"/>
<keyword evidence="1" id="KW-0812">Transmembrane</keyword>
<feature type="transmembrane region" description="Helical" evidence="1">
    <location>
        <begin position="476"/>
        <end position="497"/>
    </location>
</feature>
<dbReference type="PANTHER" id="PTHR35395">
    <property type="entry name" value="DUF6536 DOMAIN-CONTAINING PROTEIN"/>
    <property type="match status" value="1"/>
</dbReference>
<dbReference type="AlphaFoldDB" id="A0A484FME2"/>
<organism evidence="2 3">
    <name type="scientific">Colletotrichum orbiculare (strain 104-T / ATCC 96160 / CBS 514.97 / LARS 414 / MAFF 240422)</name>
    <name type="common">Cucumber anthracnose fungus</name>
    <name type="synonym">Colletotrichum lagenarium</name>
    <dbReference type="NCBI Taxonomy" id="1213857"/>
    <lineage>
        <taxon>Eukaryota</taxon>
        <taxon>Fungi</taxon>
        <taxon>Dikarya</taxon>
        <taxon>Ascomycota</taxon>
        <taxon>Pezizomycotina</taxon>
        <taxon>Sordariomycetes</taxon>
        <taxon>Hypocreomycetidae</taxon>
        <taxon>Glomerellales</taxon>
        <taxon>Glomerellaceae</taxon>
        <taxon>Colletotrichum</taxon>
        <taxon>Colletotrichum orbiculare species complex</taxon>
    </lineage>
</organism>
<evidence type="ECO:0000313" key="3">
    <source>
        <dbReference type="Proteomes" id="UP000014480"/>
    </source>
</evidence>
<accession>A0A484FME2</accession>
<sequence length="539" mass="59533">MVFNSAVFPVNTLMSDHRVTVAAESFVRNADAFLPGASLLTERLSVSEPKNQGGYESEWSNTTQDFGGPIPDFQDLLSTSDTQPLLGDNASAVPTLSKNAARLSPSECYSIYAPQACAGLRDFQDVFIITRGDGWKRSDLWNLSDAADELWEPIVPRNKTNSLWSSTQCEMHGKADNRRTSVCRSSCNGVLSFFEVKGSWAIDLRSWYTSPWNDTIYSSSGSEFGLRYSSASLQTRYNSTALEVLYCLAEPRASICAVALSRPLLLVVVISVSVKLLLCIVVVWKLGSEEPLVTLGDAIASFISAQSDGEADTGPLTQDFVRSSTKNKGHNVGYRLLRPMRWVYHRSTKASAIPPEVWNATSWALDIGIFLAGGCLIAQMGCGIPLRWIKLSAHEAKGLLSGFNIENSFILSVIVVNSPQLYISFWYMTYNSIITRLEMGREWALFSVKFRPLRVTRPRGQQTSTYRLQLPYKYSISLLVMSVILHWLVSNSLFVLITRGDYYSVGGFGFATDSVNFAADITIAMAVSSLPDAATFLTK</sequence>
<dbReference type="EMBL" id="AMCV02000022">
    <property type="protein sequence ID" value="TDZ18815.1"/>
    <property type="molecule type" value="Genomic_DNA"/>
</dbReference>